<sequence length="176" mass="20761">MSDNLVNQITLDCLTNKEQYNRCLQNKISKIVCRQEKKFYKKRLVDLTKDLLSKPSVYEKTIFPDVKYAFDVYIKTCVEYFKSLDNNDILQEEYKNIEPVLVSQEEEKVIQKTQQEADKLLMRSINIVKPLDKFVKRTSTKKEEEVIIPKQKEIDLADPALKNKGIIKKKKKENIL</sequence>
<accession>A0A6C0DUI2</accession>
<name>A0A6C0DUI2_9ZZZZ</name>
<proteinExistence type="predicted"/>
<dbReference type="AlphaFoldDB" id="A0A6C0DUI2"/>
<dbReference type="EMBL" id="MN739668">
    <property type="protein sequence ID" value="QHT19689.1"/>
    <property type="molecule type" value="Genomic_DNA"/>
</dbReference>
<protein>
    <submittedName>
        <fullName evidence="1">Uncharacterized protein</fullName>
    </submittedName>
</protein>
<organism evidence="1">
    <name type="scientific">viral metagenome</name>
    <dbReference type="NCBI Taxonomy" id="1070528"/>
    <lineage>
        <taxon>unclassified sequences</taxon>
        <taxon>metagenomes</taxon>
        <taxon>organismal metagenomes</taxon>
    </lineage>
</organism>
<reference evidence="1" key="1">
    <citation type="journal article" date="2020" name="Nature">
        <title>Giant virus diversity and host interactions through global metagenomics.</title>
        <authorList>
            <person name="Schulz F."/>
            <person name="Roux S."/>
            <person name="Paez-Espino D."/>
            <person name="Jungbluth S."/>
            <person name="Walsh D.A."/>
            <person name="Denef V.J."/>
            <person name="McMahon K.D."/>
            <person name="Konstantinidis K.T."/>
            <person name="Eloe-Fadrosh E.A."/>
            <person name="Kyrpides N.C."/>
            <person name="Woyke T."/>
        </authorList>
    </citation>
    <scope>NUCLEOTIDE SEQUENCE</scope>
    <source>
        <strain evidence="1">GVMAG-M-3300023174-5</strain>
    </source>
</reference>
<evidence type="ECO:0000313" key="1">
    <source>
        <dbReference type="EMBL" id="QHT19689.1"/>
    </source>
</evidence>